<keyword evidence="12" id="KW-1185">Reference proteome</keyword>
<evidence type="ECO:0000313" key="12">
    <source>
        <dbReference type="Proteomes" id="UP001165678"/>
    </source>
</evidence>
<dbReference type="NCBIfam" id="NF005435">
    <property type="entry name" value="PRK07021.1"/>
    <property type="match status" value="1"/>
</dbReference>
<sequence length="165" mass="17885">MAKANVKTTAPEEKKKSKTWLIVLLAVLLTAGAAAGAYYFLLADKGPGEEQVAEVTPPPPPPAPVFVELKPFTVNLGDNSGRMLYVGISLRAGTDNDKLQLVEHMPEARNRILMVLTSKKTDELTTLDGKKTLADDIRTAFSQPFEGTQAPVTVSDVLFTDFIIQ</sequence>
<comment type="caution">
    <text evidence="11">The sequence shown here is derived from an EMBL/GenBank/DDBJ whole genome shotgun (WGS) entry which is preliminary data.</text>
</comment>
<dbReference type="Proteomes" id="UP001165678">
    <property type="component" value="Unassembled WGS sequence"/>
</dbReference>
<evidence type="ECO:0000313" key="11">
    <source>
        <dbReference type="EMBL" id="MCX2523117.1"/>
    </source>
</evidence>
<comment type="function">
    <text evidence="1 10">Controls the rotational direction of flagella during chemotaxis.</text>
</comment>
<keyword evidence="10" id="KW-0997">Cell inner membrane</keyword>
<keyword evidence="7 10" id="KW-0283">Flagellar rotation</keyword>
<dbReference type="GO" id="GO:0005886">
    <property type="term" value="C:plasma membrane"/>
    <property type="evidence" value="ECO:0007669"/>
    <property type="project" value="UniProtKB-SubCell"/>
</dbReference>
<accession>A0AA42CT03</accession>
<evidence type="ECO:0000256" key="2">
    <source>
        <dbReference type="ARBA" id="ARBA00004162"/>
    </source>
</evidence>
<evidence type="ECO:0000256" key="7">
    <source>
        <dbReference type="ARBA" id="ARBA00022779"/>
    </source>
</evidence>
<evidence type="ECO:0000256" key="4">
    <source>
        <dbReference type="ARBA" id="ARBA00022475"/>
    </source>
</evidence>
<feature type="transmembrane region" description="Helical" evidence="10">
    <location>
        <begin position="20"/>
        <end position="41"/>
    </location>
</feature>
<evidence type="ECO:0000256" key="6">
    <source>
        <dbReference type="ARBA" id="ARBA00022692"/>
    </source>
</evidence>
<dbReference type="PANTHER" id="PTHR35091">
    <property type="entry name" value="FLAGELLAR PROTEIN FLIL"/>
    <property type="match status" value="1"/>
</dbReference>
<dbReference type="InterPro" id="IPR005503">
    <property type="entry name" value="FliL"/>
</dbReference>
<keyword evidence="9 10" id="KW-0472">Membrane</keyword>
<keyword evidence="4" id="KW-1003">Cell membrane</keyword>
<name>A0AA42CT03_9GAMM</name>
<dbReference type="GO" id="GO:0006935">
    <property type="term" value="P:chemotaxis"/>
    <property type="evidence" value="ECO:0007669"/>
    <property type="project" value="UniProtKB-KW"/>
</dbReference>
<dbReference type="RefSeq" id="WP_250936454.1">
    <property type="nucleotide sequence ID" value="NZ_JAMLJK010000001.1"/>
</dbReference>
<keyword evidence="11" id="KW-0966">Cell projection</keyword>
<comment type="subcellular location">
    <subcellularLocation>
        <location evidence="10">Cell inner membrane</location>
    </subcellularLocation>
    <subcellularLocation>
        <location evidence="2">Cell membrane</location>
        <topology evidence="2">Single-pass membrane protein</topology>
    </subcellularLocation>
</comment>
<organism evidence="11 12">
    <name type="scientific">Larsenimonas rhizosphaerae</name>
    <dbReference type="NCBI Taxonomy" id="2944682"/>
    <lineage>
        <taxon>Bacteria</taxon>
        <taxon>Pseudomonadati</taxon>
        <taxon>Pseudomonadota</taxon>
        <taxon>Gammaproteobacteria</taxon>
        <taxon>Oceanospirillales</taxon>
        <taxon>Halomonadaceae</taxon>
        <taxon>Larsenimonas</taxon>
    </lineage>
</organism>
<dbReference type="PANTHER" id="PTHR35091:SF2">
    <property type="entry name" value="FLAGELLAR PROTEIN FLIL"/>
    <property type="match status" value="1"/>
</dbReference>
<keyword evidence="6 10" id="KW-0812">Transmembrane</keyword>
<keyword evidence="8 10" id="KW-1133">Transmembrane helix</keyword>
<proteinExistence type="inferred from homology"/>
<evidence type="ECO:0000256" key="1">
    <source>
        <dbReference type="ARBA" id="ARBA00002254"/>
    </source>
</evidence>
<evidence type="ECO:0000256" key="3">
    <source>
        <dbReference type="ARBA" id="ARBA00008281"/>
    </source>
</evidence>
<evidence type="ECO:0000256" key="8">
    <source>
        <dbReference type="ARBA" id="ARBA00022989"/>
    </source>
</evidence>
<keyword evidence="11" id="KW-0282">Flagellum</keyword>
<evidence type="ECO:0000256" key="10">
    <source>
        <dbReference type="RuleBase" id="RU364125"/>
    </source>
</evidence>
<dbReference type="AlphaFoldDB" id="A0AA42CT03"/>
<dbReference type="Pfam" id="PF03748">
    <property type="entry name" value="FliL"/>
    <property type="match status" value="1"/>
</dbReference>
<keyword evidence="11" id="KW-0969">Cilium</keyword>
<comment type="similarity">
    <text evidence="3 10">Belongs to the FliL family.</text>
</comment>
<keyword evidence="5 10" id="KW-0145">Chemotaxis</keyword>
<reference evidence="11" key="1">
    <citation type="submission" date="2022-11" db="EMBL/GenBank/DDBJ databases">
        <title>Larsenimonas rhizosphaerae sp. nov., isolated from a tidal mudflat.</title>
        <authorList>
            <person name="Lee S.D."/>
            <person name="Kim I.S."/>
        </authorList>
    </citation>
    <scope>NUCLEOTIDE SEQUENCE</scope>
    <source>
        <strain evidence="11">GH2-1</strain>
    </source>
</reference>
<protein>
    <recommendedName>
        <fullName evidence="10">Flagellar protein FliL</fullName>
    </recommendedName>
</protein>
<dbReference type="EMBL" id="JAPIVE010000001">
    <property type="protein sequence ID" value="MCX2523117.1"/>
    <property type="molecule type" value="Genomic_DNA"/>
</dbReference>
<evidence type="ECO:0000256" key="5">
    <source>
        <dbReference type="ARBA" id="ARBA00022500"/>
    </source>
</evidence>
<evidence type="ECO:0000256" key="9">
    <source>
        <dbReference type="ARBA" id="ARBA00023136"/>
    </source>
</evidence>
<dbReference type="GO" id="GO:0009425">
    <property type="term" value="C:bacterial-type flagellum basal body"/>
    <property type="evidence" value="ECO:0007669"/>
    <property type="project" value="InterPro"/>
</dbReference>
<dbReference type="GO" id="GO:0071978">
    <property type="term" value="P:bacterial-type flagellum-dependent swarming motility"/>
    <property type="evidence" value="ECO:0007669"/>
    <property type="project" value="TreeGrafter"/>
</dbReference>
<gene>
    <name evidence="11" type="primary">fliL</name>
    <name evidence="11" type="ORF">OQ287_02580</name>
</gene>